<reference evidence="1 2" key="1">
    <citation type="submission" date="2019-04" db="EMBL/GenBank/DDBJ databases">
        <title>Microbes associate with the intestines of laboratory mice.</title>
        <authorList>
            <person name="Navarre W."/>
            <person name="Wong E."/>
            <person name="Huang K.C."/>
            <person name="Tropini C."/>
            <person name="Ng K."/>
            <person name="Yu B."/>
        </authorList>
    </citation>
    <scope>NUCLEOTIDE SEQUENCE [LARGE SCALE GENOMIC DNA]</scope>
    <source>
        <strain evidence="1 2">NM87_A27A</strain>
    </source>
</reference>
<dbReference type="Proteomes" id="UP000306798">
    <property type="component" value="Unassembled WGS sequence"/>
</dbReference>
<dbReference type="AlphaFoldDB" id="A0A248X5X5"/>
<evidence type="ECO:0000313" key="1">
    <source>
        <dbReference type="EMBL" id="THG27932.1"/>
    </source>
</evidence>
<organism evidence="1 2">
    <name type="scientific">Bifidobacterium pseudolongum</name>
    <dbReference type="NCBI Taxonomy" id="1694"/>
    <lineage>
        <taxon>Bacteria</taxon>
        <taxon>Bacillati</taxon>
        <taxon>Actinomycetota</taxon>
        <taxon>Actinomycetes</taxon>
        <taxon>Bifidobacteriales</taxon>
        <taxon>Bifidobacteriaceae</taxon>
        <taxon>Bifidobacterium</taxon>
    </lineage>
</organism>
<protein>
    <submittedName>
        <fullName evidence="1">Uncharacterized protein</fullName>
    </submittedName>
</protein>
<comment type="caution">
    <text evidence="1">The sequence shown here is derived from an EMBL/GenBank/DDBJ whole genome shotgun (WGS) entry which is preliminary data.</text>
</comment>
<evidence type="ECO:0000313" key="2">
    <source>
        <dbReference type="Proteomes" id="UP000306798"/>
    </source>
</evidence>
<dbReference type="RefSeq" id="WP_095507825.1">
    <property type="nucleotide sequence ID" value="NZ_CP022544.1"/>
</dbReference>
<accession>A0A248X5X5</accession>
<gene>
    <name evidence="1" type="ORF">E5991_00300</name>
</gene>
<name>A0A248X5X5_9BIFI</name>
<sequence>MSDSTIIHPGKQIGHLLVIGLIGHRNRTGLWECECECGRHIIKRTDALLAAINRGYASGCGKGCGMRKTTRRGRRTVDTGERIDWGAFISAHHDLIDRYRRAPAEQAANT</sequence>
<proteinExistence type="predicted"/>
<dbReference type="EMBL" id="SSTF01000001">
    <property type="protein sequence ID" value="THG27932.1"/>
    <property type="molecule type" value="Genomic_DNA"/>
</dbReference>